<dbReference type="PANTHER" id="PTHR37834:SF2">
    <property type="entry name" value="ESTERASE, SGNH HYDROLASE-TYPE"/>
    <property type="match status" value="1"/>
</dbReference>
<dbReference type="Pfam" id="PF17996">
    <property type="entry name" value="CE2_N"/>
    <property type="match status" value="1"/>
</dbReference>
<reference evidence="3 4" key="1">
    <citation type="submission" date="2023-07" db="EMBL/GenBank/DDBJ databases">
        <title>Sorghum-associated microbial communities from plants grown in Nebraska, USA.</title>
        <authorList>
            <person name="Schachtman D."/>
        </authorList>
    </citation>
    <scope>NUCLEOTIDE SEQUENCE [LARGE SCALE GENOMIC DNA]</scope>
    <source>
        <strain evidence="3 4">BE316</strain>
    </source>
</reference>
<keyword evidence="4" id="KW-1185">Reference proteome</keyword>
<evidence type="ECO:0000259" key="1">
    <source>
        <dbReference type="Pfam" id="PF13472"/>
    </source>
</evidence>
<organism evidence="3 4">
    <name type="scientific">Roseateles asaccharophilus</name>
    <dbReference type="NCBI Taxonomy" id="582607"/>
    <lineage>
        <taxon>Bacteria</taxon>
        <taxon>Pseudomonadati</taxon>
        <taxon>Pseudomonadota</taxon>
        <taxon>Betaproteobacteria</taxon>
        <taxon>Burkholderiales</taxon>
        <taxon>Sphaerotilaceae</taxon>
        <taxon>Roseateles</taxon>
    </lineage>
</organism>
<evidence type="ECO:0000259" key="2">
    <source>
        <dbReference type="Pfam" id="PF17996"/>
    </source>
</evidence>
<dbReference type="EMBL" id="JAVDXV010000007">
    <property type="protein sequence ID" value="MDR7334520.1"/>
    <property type="molecule type" value="Genomic_DNA"/>
</dbReference>
<feature type="domain" description="Carbohydrate esterase 2 N-terminal" evidence="2">
    <location>
        <begin position="8"/>
        <end position="99"/>
    </location>
</feature>
<accession>A0ABU2ABZ1</accession>
<protein>
    <submittedName>
        <fullName evidence="3">Lysophospholipase L1-like esterase</fullName>
    </submittedName>
</protein>
<dbReference type="Proteomes" id="UP001180825">
    <property type="component" value="Unassembled WGS sequence"/>
</dbReference>
<feature type="domain" description="SGNH hydrolase-type esterase" evidence="1">
    <location>
        <begin position="108"/>
        <end position="300"/>
    </location>
</feature>
<dbReference type="InterPro" id="IPR037461">
    <property type="entry name" value="CtCE2-like_dom"/>
</dbReference>
<dbReference type="Pfam" id="PF13472">
    <property type="entry name" value="Lipase_GDSL_2"/>
    <property type="match status" value="1"/>
</dbReference>
<dbReference type="CDD" id="cd01831">
    <property type="entry name" value="Endoglucanase_E_like"/>
    <property type="match status" value="1"/>
</dbReference>
<dbReference type="InterPro" id="IPR040794">
    <property type="entry name" value="CE2_N"/>
</dbReference>
<dbReference type="InterPro" id="IPR013830">
    <property type="entry name" value="SGNH_hydro"/>
</dbReference>
<sequence>MAPAPGGGWLATWPGTAWTLRFDGRAIGVTLDDAHNHWVLEVDGEPRLQIAPTAGERTVWLRGLPAGRHEARLVKRTESPRQAARVLGFEVQGRVLPPPAPAARRIEFIGDSFTAAMGNLSPTRACAEADIPALTDVTQSYAVRAARSLGAEARIHAVSGQGLVRNWAGNQRDSHHGLHYARLLQDRPGAPDAAWVPTAVVIALGINDFSTPVADGEPRDAATLMRDVLQTYRALLADVHRRAGDVPVLLLSTALPSNGDKLRPLVRQLADEQRVAGWRRTATLDWGPITARGCGGHPDLDDHRHMSARVVQALRALD</sequence>
<dbReference type="Gene3D" id="2.60.120.260">
    <property type="entry name" value="Galactose-binding domain-like"/>
    <property type="match status" value="1"/>
</dbReference>
<proteinExistence type="predicted"/>
<name>A0ABU2ABZ1_9BURK</name>
<dbReference type="InterPro" id="IPR052762">
    <property type="entry name" value="PCW_deacetylase/CE"/>
</dbReference>
<dbReference type="InterPro" id="IPR036514">
    <property type="entry name" value="SGNH_hydro_sf"/>
</dbReference>
<dbReference type="Gene3D" id="3.40.50.1110">
    <property type="entry name" value="SGNH hydrolase"/>
    <property type="match status" value="1"/>
</dbReference>
<evidence type="ECO:0000313" key="3">
    <source>
        <dbReference type="EMBL" id="MDR7334520.1"/>
    </source>
</evidence>
<dbReference type="PANTHER" id="PTHR37834">
    <property type="entry name" value="GDSL-LIKE LIPASE/ACYLHYDROLASE DOMAIN PROTEIN (AFU_ORTHOLOGUE AFUA_2G00620)"/>
    <property type="match status" value="1"/>
</dbReference>
<evidence type="ECO:0000313" key="4">
    <source>
        <dbReference type="Proteomes" id="UP001180825"/>
    </source>
</evidence>
<gene>
    <name evidence="3" type="ORF">J2X21_003676</name>
</gene>
<comment type="caution">
    <text evidence="3">The sequence shown here is derived from an EMBL/GenBank/DDBJ whole genome shotgun (WGS) entry which is preliminary data.</text>
</comment>
<dbReference type="RefSeq" id="WP_310331002.1">
    <property type="nucleotide sequence ID" value="NZ_JAVDXV010000007.1"/>
</dbReference>
<dbReference type="SUPFAM" id="SSF52266">
    <property type="entry name" value="SGNH hydrolase"/>
    <property type="match status" value="1"/>
</dbReference>